<dbReference type="InterPro" id="IPR036291">
    <property type="entry name" value="NAD(P)-bd_dom_sf"/>
</dbReference>
<proteinExistence type="predicted"/>
<keyword evidence="2" id="KW-0560">Oxidoreductase</keyword>
<comment type="caution">
    <text evidence="4">The sequence shown here is derived from an EMBL/GenBank/DDBJ whole genome shotgun (WGS) entry which is preliminary data.</text>
</comment>
<keyword evidence="5" id="KW-1185">Reference proteome</keyword>
<dbReference type="RefSeq" id="WP_185063631.1">
    <property type="nucleotide sequence ID" value="NZ_BAABJP010000021.1"/>
</dbReference>
<dbReference type="Proteomes" id="UP001428817">
    <property type="component" value="Unassembled WGS sequence"/>
</dbReference>
<dbReference type="SMART" id="SM00829">
    <property type="entry name" value="PKS_ER"/>
    <property type="match status" value="1"/>
</dbReference>
<dbReference type="Pfam" id="PF00107">
    <property type="entry name" value="ADH_zinc_N"/>
    <property type="match status" value="1"/>
</dbReference>
<dbReference type="Gene3D" id="3.90.180.10">
    <property type="entry name" value="Medium-chain alcohol dehydrogenases, catalytic domain"/>
    <property type="match status" value="1"/>
</dbReference>
<organism evidence="4 5">
    <name type="scientific">Pseudonocardia eucalypti</name>
    <dbReference type="NCBI Taxonomy" id="648755"/>
    <lineage>
        <taxon>Bacteria</taxon>
        <taxon>Bacillati</taxon>
        <taxon>Actinomycetota</taxon>
        <taxon>Actinomycetes</taxon>
        <taxon>Pseudonocardiales</taxon>
        <taxon>Pseudonocardiaceae</taxon>
        <taxon>Pseudonocardia</taxon>
    </lineage>
</organism>
<dbReference type="InterPro" id="IPR013149">
    <property type="entry name" value="ADH-like_C"/>
</dbReference>
<dbReference type="Gene3D" id="3.40.50.720">
    <property type="entry name" value="NAD(P)-binding Rossmann-like Domain"/>
    <property type="match status" value="1"/>
</dbReference>
<dbReference type="SUPFAM" id="SSF51735">
    <property type="entry name" value="NAD(P)-binding Rossmann-fold domains"/>
    <property type="match status" value="1"/>
</dbReference>
<reference evidence="5" key="1">
    <citation type="journal article" date="2019" name="Int. J. Syst. Evol. Microbiol.">
        <title>The Global Catalogue of Microorganisms (GCM) 10K type strain sequencing project: providing services to taxonomists for standard genome sequencing and annotation.</title>
        <authorList>
            <consortium name="The Broad Institute Genomics Platform"/>
            <consortium name="The Broad Institute Genome Sequencing Center for Infectious Disease"/>
            <person name="Wu L."/>
            <person name="Ma J."/>
        </authorList>
    </citation>
    <scope>NUCLEOTIDE SEQUENCE [LARGE SCALE GENOMIC DNA]</scope>
    <source>
        <strain evidence="5">JCM 18303</strain>
    </source>
</reference>
<feature type="domain" description="Enoyl reductase (ER)" evidence="3">
    <location>
        <begin position="10"/>
        <end position="327"/>
    </location>
</feature>
<dbReference type="InterPro" id="IPR002364">
    <property type="entry name" value="Quin_OxRdtase/zeta-crystal_CS"/>
</dbReference>
<sequence length="329" mass="33831">MRAIQQREFGGPEVLRYTEVPDPQAGPGQVRIWVRAAGVHLVDTTIRAGTGAGPFAPPELPMVPGREVAGVVDQIGEGVPGGWLGQRVVAHLGPASGGYAELAVRDVAAVHKLPEVEGPSDAEAVAMIGTGRTTMGILHAAGISKDDVMLVTAAAGGIGGLLVQAGRNAGATVVALAGGPDKVAVARELGADIAVDYWQAGWPDQVREALAGREVSLVLDGVAGEPGAAALRLLDTGGRLVMFGWSSGAGAPIPVTVDDIVARGLTVTWAIGPGMLRRHNLRELEEEALTAVTTGRLRPRVQCFPLADAADAHRALETRATSGKVVLEP</sequence>
<gene>
    <name evidence="4" type="ORF">GCM10023321_43900</name>
</gene>
<evidence type="ECO:0000259" key="3">
    <source>
        <dbReference type="SMART" id="SM00829"/>
    </source>
</evidence>
<dbReference type="PROSITE" id="PS01162">
    <property type="entry name" value="QOR_ZETA_CRYSTAL"/>
    <property type="match status" value="1"/>
</dbReference>
<evidence type="ECO:0000313" key="5">
    <source>
        <dbReference type="Proteomes" id="UP001428817"/>
    </source>
</evidence>
<dbReference type="Pfam" id="PF08240">
    <property type="entry name" value="ADH_N"/>
    <property type="match status" value="1"/>
</dbReference>
<dbReference type="SUPFAM" id="SSF50129">
    <property type="entry name" value="GroES-like"/>
    <property type="match status" value="1"/>
</dbReference>
<dbReference type="InterPro" id="IPR013154">
    <property type="entry name" value="ADH-like_N"/>
</dbReference>
<name>A0ABP9QER8_9PSEU</name>
<evidence type="ECO:0000313" key="4">
    <source>
        <dbReference type="EMBL" id="GAA5160733.1"/>
    </source>
</evidence>
<dbReference type="InterPro" id="IPR011032">
    <property type="entry name" value="GroES-like_sf"/>
</dbReference>
<dbReference type="EMBL" id="BAABJP010000021">
    <property type="protein sequence ID" value="GAA5160733.1"/>
    <property type="molecule type" value="Genomic_DNA"/>
</dbReference>
<dbReference type="InterPro" id="IPR020843">
    <property type="entry name" value="ER"/>
</dbReference>
<keyword evidence="1" id="KW-0521">NADP</keyword>
<dbReference type="PANTHER" id="PTHR48106">
    <property type="entry name" value="QUINONE OXIDOREDUCTASE PIG3-RELATED"/>
    <property type="match status" value="1"/>
</dbReference>
<protein>
    <submittedName>
        <fullName evidence="4">Zinc-binding dehydrogenase</fullName>
    </submittedName>
</protein>
<evidence type="ECO:0000256" key="1">
    <source>
        <dbReference type="ARBA" id="ARBA00022857"/>
    </source>
</evidence>
<evidence type="ECO:0000256" key="2">
    <source>
        <dbReference type="ARBA" id="ARBA00023002"/>
    </source>
</evidence>
<accession>A0ABP9QER8</accession>
<dbReference type="CDD" id="cd08244">
    <property type="entry name" value="MDR_enoyl_red"/>
    <property type="match status" value="1"/>
</dbReference>